<name>A0A812S5P2_9DINO</name>
<protein>
    <submittedName>
        <fullName evidence="3">MdmB protein</fullName>
    </submittedName>
</protein>
<feature type="chain" id="PRO_5032833042" evidence="2">
    <location>
        <begin position="23"/>
        <end position="463"/>
    </location>
</feature>
<reference evidence="3" key="1">
    <citation type="submission" date="2021-02" db="EMBL/GenBank/DDBJ databases">
        <authorList>
            <person name="Dougan E. K."/>
            <person name="Rhodes N."/>
            <person name="Thang M."/>
            <person name="Chan C."/>
        </authorList>
    </citation>
    <scope>NUCLEOTIDE SEQUENCE</scope>
</reference>
<dbReference type="Proteomes" id="UP000604046">
    <property type="component" value="Unassembled WGS sequence"/>
</dbReference>
<sequence length="463" mass="51071">MKCSNLQAVALLLSIGSLCMKGHDGLPRDPSTNALDRFCPCDLPSNGMLRAARHQSRKSAHGAQRWQRPFVRKPPANEKHEKHEKRDDLQKPLFAAVLHSLEKQQTGSWSQEKWEATATTLLQGVRTEPTAMAELVRLLMFWAKASARDSREIASPLWNEWLWAEELLTMVLDEVCQQFEALEAVEMSPQLLRLLRSLCKSCLDLQLALPKSLANGLAHRVLPLSLEHDLLTAVDTLGALCALDPNHVLGLGSVRKLVLLLKARPCSKKLPDDILKKLIQHVGPGIPATMRHFHSMLIVKALNGARVNHALLRYALYLHLCGNHEMLCGVLSTVPTQVLCSLQRAVAPVAVVAPTTAPSLRSLTNQPFATSSALEKDVIRALQAMLRRGLPGYVPRSLEIQCHVLNTFILDIILRTDLDGSTCLSSGSSVATAKTKCVHRVGRSISEKQPKFGLVTCARPVLR</sequence>
<organism evidence="3 4">
    <name type="scientific">Symbiodinium natans</name>
    <dbReference type="NCBI Taxonomy" id="878477"/>
    <lineage>
        <taxon>Eukaryota</taxon>
        <taxon>Sar</taxon>
        <taxon>Alveolata</taxon>
        <taxon>Dinophyceae</taxon>
        <taxon>Suessiales</taxon>
        <taxon>Symbiodiniaceae</taxon>
        <taxon>Symbiodinium</taxon>
    </lineage>
</organism>
<gene>
    <name evidence="3" type="primary">mdmB</name>
    <name evidence="3" type="ORF">SNAT2548_LOCUS25866</name>
</gene>
<feature type="signal peptide" evidence="2">
    <location>
        <begin position="1"/>
        <end position="22"/>
    </location>
</feature>
<comment type="caution">
    <text evidence="3">The sequence shown here is derived from an EMBL/GenBank/DDBJ whole genome shotgun (WGS) entry which is preliminary data.</text>
</comment>
<evidence type="ECO:0000256" key="2">
    <source>
        <dbReference type="SAM" id="SignalP"/>
    </source>
</evidence>
<evidence type="ECO:0000313" key="4">
    <source>
        <dbReference type="Proteomes" id="UP000604046"/>
    </source>
</evidence>
<proteinExistence type="predicted"/>
<dbReference type="AlphaFoldDB" id="A0A812S5P2"/>
<accession>A0A812S5P2</accession>
<keyword evidence="2" id="KW-0732">Signal</keyword>
<evidence type="ECO:0000256" key="1">
    <source>
        <dbReference type="SAM" id="MobiDB-lite"/>
    </source>
</evidence>
<feature type="region of interest" description="Disordered" evidence="1">
    <location>
        <begin position="54"/>
        <end position="87"/>
    </location>
</feature>
<keyword evidence="4" id="KW-1185">Reference proteome</keyword>
<feature type="compositionally biased region" description="Basic and acidic residues" evidence="1">
    <location>
        <begin position="75"/>
        <end position="87"/>
    </location>
</feature>
<dbReference type="EMBL" id="CAJNDS010002411">
    <property type="protein sequence ID" value="CAE7463816.1"/>
    <property type="molecule type" value="Genomic_DNA"/>
</dbReference>
<evidence type="ECO:0000313" key="3">
    <source>
        <dbReference type="EMBL" id="CAE7463816.1"/>
    </source>
</evidence>